<organism evidence="2 3">
    <name type="scientific">Actinocrispum wychmicini</name>
    <dbReference type="NCBI Taxonomy" id="1213861"/>
    <lineage>
        <taxon>Bacteria</taxon>
        <taxon>Bacillati</taxon>
        <taxon>Actinomycetota</taxon>
        <taxon>Actinomycetes</taxon>
        <taxon>Pseudonocardiales</taxon>
        <taxon>Pseudonocardiaceae</taxon>
        <taxon>Actinocrispum</taxon>
    </lineage>
</organism>
<keyword evidence="3" id="KW-1185">Reference proteome</keyword>
<evidence type="ECO:0000259" key="1">
    <source>
        <dbReference type="Pfam" id="PF11716"/>
    </source>
</evidence>
<name>A0A4V2S5K8_9PSEU</name>
<protein>
    <submittedName>
        <fullName evidence="2">Uncharacterized protein (TIGR03086 family)</fullName>
    </submittedName>
</protein>
<sequence>MEILTNFDRAVTAANAVLDKIEPNQYSIPTPCDKWTVWDVINHVTAGNLKGVAMLTGTEPPDRDADLLGDDARGAFDRSVSSVRAAMSAPGALEKKVATPLGEQPGAFVVHMRVNELIVHSWDLAKATGQSTDIEPELAAGALSQWRARMGDRPRPADGPFGPEQEALPGATAADRLAAFLGRAQN</sequence>
<dbReference type="NCBIfam" id="TIGR03083">
    <property type="entry name" value="maleylpyruvate isomerase family mycothiol-dependent enzyme"/>
    <property type="match status" value="1"/>
</dbReference>
<evidence type="ECO:0000313" key="3">
    <source>
        <dbReference type="Proteomes" id="UP000295680"/>
    </source>
</evidence>
<evidence type="ECO:0000313" key="2">
    <source>
        <dbReference type="EMBL" id="TCO52490.1"/>
    </source>
</evidence>
<accession>A0A4V2S5K8</accession>
<dbReference type="RefSeq" id="WP_132124415.1">
    <property type="nucleotide sequence ID" value="NZ_SLWS01000012.1"/>
</dbReference>
<dbReference type="EMBL" id="SLWS01000012">
    <property type="protein sequence ID" value="TCO52490.1"/>
    <property type="molecule type" value="Genomic_DNA"/>
</dbReference>
<feature type="domain" description="Mycothiol-dependent maleylpyruvate isomerase metal-binding" evidence="1">
    <location>
        <begin position="9"/>
        <end position="125"/>
    </location>
</feature>
<dbReference type="InterPro" id="IPR017520">
    <property type="entry name" value="CHP03086"/>
</dbReference>
<dbReference type="InterPro" id="IPR034660">
    <property type="entry name" value="DinB/YfiT-like"/>
</dbReference>
<dbReference type="GO" id="GO:0046872">
    <property type="term" value="F:metal ion binding"/>
    <property type="evidence" value="ECO:0007669"/>
    <property type="project" value="InterPro"/>
</dbReference>
<dbReference type="InterPro" id="IPR024344">
    <property type="entry name" value="MDMPI_metal-binding"/>
</dbReference>
<dbReference type="Pfam" id="PF11716">
    <property type="entry name" value="MDMPI_N"/>
    <property type="match status" value="1"/>
</dbReference>
<dbReference type="InterPro" id="IPR017517">
    <property type="entry name" value="Maleyloyr_isom"/>
</dbReference>
<comment type="caution">
    <text evidence="2">The sequence shown here is derived from an EMBL/GenBank/DDBJ whole genome shotgun (WGS) entry which is preliminary data.</text>
</comment>
<gene>
    <name evidence="2" type="ORF">EV192_112222</name>
</gene>
<dbReference type="AlphaFoldDB" id="A0A4V2S5K8"/>
<dbReference type="NCBIfam" id="TIGR03086">
    <property type="entry name" value="TIGR03086 family metal-binding protein"/>
    <property type="match status" value="1"/>
</dbReference>
<dbReference type="Gene3D" id="1.20.120.450">
    <property type="entry name" value="dinb family like domain"/>
    <property type="match status" value="1"/>
</dbReference>
<dbReference type="Proteomes" id="UP000295680">
    <property type="component" value="Unassembled WGS sequence"/>
</dbReference>
<dbReference type="SUPFAM" id="SSF109854">
    <property type="entry name" value="DinB/YfiT-like putative metalloenzymes"/>
    <property type="match status" value="1"/>
</dbReference>
<proteinExistence type="predicted"/>
<dbReference type="OrthoDB" id="5185819at2"/>
<reference evidence="2 3" key="1">
    <citation type="submission" date="2019-03" db="EMBL/GenBank/DDBJ databases">
        <title>Genomic Encyclopedia of Type Strains, Phase IV (KMG-IV): sequencing the most valuable type-strain genomes for metagenomic binning, comparative biology and taxonomic classification.</title>
        <authorList>
            <person name="Goeker M."/>
        </authorList>
    </citation>
    <scope>NUCLEOTIDE SEQUENCE [LARGE SCALE GENOMIC DNA]</scope>
    <source>
        <strain evidence="2 3">DSM 45934</strain>
    </source>
</reference>